<organism evidence="1 2">
    <name type="scientific">Novosphingobium humi</name>
    <dbReference type="NCBI Taxonomy" id="2282397"/>
    <lineage>
        <taxon>Bacteria</taxon>
        <taxon>Pseudomonadati</taxon>
        <taxon>Pseudomonadota</taxon>
        <taxon>Alphaproteobacteria</taxon>
        <taxon>Sphingomonadales</taxon>
        <taxon>Sphingomonadaceae</taxon>
        <taxon>Novosphingobium</taxon>
    </lineage>
</organism>
<evidence type="ECO:0000313" key="1">
    <source>
        <dbReference type="EMBL" id="WCT77261.1"/>
    </source>
</evidence>
<protein>
    <recommendedName>
        <fullName evidence="3">Tetratricopeptide repeat protein</fullName>
    </recommendedName>
</protein>
<dbReference type="Proteomes" id="UP001218231">
    <property type="component" value="Chromosome"/>
</dbReference>
<sequence>MRRSARSSSRLSVRIRYLGVAAAAIFSIVAAASALDRAGGEDDPVIAAIVPDALAVRSLDTRLTPQLAQTQPRDAERMARMLIERAPIDSTGPAMLGAARVAMGEQPKALEAFTVSAKMGWRELSTQLFWIGQALQLGDIPNAAMRFDVVLRQHSDLLTYAPLIEPWETTPELRAALFEKMRQHPLWLGAYAREGWRTKGEVLQARGQMLVDLGRAGITLGCADVKSMTAALANSGNALLGRNVWALHCPVAGNKLVGDPGFATLADTANADSPFAWTWRGNGDVTYELSKGDKGGASGLLIHNAAPVAMPILRQLLVLKPGIYRASYRLTGGGHQGTSPLQLAIGCDPDNRQPLDGQRPLGNGRWEVDFRIDGQCPAQWLNVILHPTLDATQFGDLAIDEAGPGAK</sequence>
<evidence type="ECO:0000313" key="2">
    <source>
        <dbReference type="Proteomes" id="UP001218231"/>
    </source>
</evidence>
<proteinExistence type="predicted"/>
<dbReference type="EMBL" id="CP117417">
    <property type="protein sequence ID" value="WCT77261.1"/>
    <property type="molecule type" value="Genomic_DNA"/>
</dbReference>
<dbReference type="RefSeq" id="WP_273617642.1">
    <property type="nucleotide sequence ID" value="NZ_CP117417.1"/>
</dbReference>
<reference evidence="1 2" key="1">
    <citation type="submission" date="2023-02" db="EMBL/GenBank/DDBJ databases">
        <title>Genome sequence of Novosphingobium humi KACC 19094.</title>
        <authorList>
            <person name="Kim S."/>
            <person name="Heo J."/>
            <person name="Kwon S.-W."/>
        </authorList>
    </citation>
    <scope>NUCLEOTIDE SEQUENCE [LARGE SCALE GENOMIC DNA]</scope>
    <source>
        <strain evidence="1 2">KACC 19094</strain>
    </source>
</reference>
<name>A0ABY7TXF8_9SPHN</name>
<keyword evidence="2" id="KW-1185">Reference proteome</keyword>
<evidence type="ECO:0008006" key="3">
    <source>
        <dbReference type="Google" id="ProtNLM"/>
    </source>
</evidence>
<gene>
    <name evidence="1" type="ORF">PQ457_15290</name>
</gene>
<accession>A0ABY7TXF8</accession>